<dbReference type="AlphaFoldDB" id="A0A3N4ZLM0"/>
<dbReference type="GO" id="GO:0032259">
    <property type="term" value="P:methylation"/>
    <property type="evidence" value="ECO:0007669"/>
    <property type="project" value="UniProtKB-KW"/>
</dbReference>
<dbReference type="CDD" id="cd02440">
    <property type="entry name" value="AdoMet_MTases"/>
    <property type="match status" value="1"/>
</dbReference>
<sequence>MAVPTVARTYHHPGAAAHGIPGHAGRIVASLGGNIDVRELTDDVGALTLGDVADGDLREIHALLRVVLGVDGPVLDLAVGAGRLSVPLLSLGRRVTALDRSEVVLDAVRRRVALGPARLRSSFEVVRADPWTYTLEAGFGAVVVASPTLGSYEPAARASMFACARRHLLPEGRLVVSAVDHGAEDLPVEVERVVVAPSGRVFRVHEYWEPGSPTWRLTVLPIEQGAEDVVVCTSRLRVVTVATVVRELRAAGFDVVARHRVTDAGPRHPQVLVEAVRSEGPRDRMEELLGDRG</sequence>
<keyword evidence="3" id="KW-1185">Reference proteome</keyword>
<dbReference type="InterPro" id="IPR029063">
    <property type="entry name" value="SAM-dependent_MTases_sf"/>
</dbReference>
<dbReference type="Proteomes" id="UP000280726">
    <property type="component" value="Unassembled WGS sequence"/>
</dbReference>
<keyword evidence="2" id="KW-0808">Transferase</keyword>
<proteinExistence type="predicted"/>
<evidence type="ECO:0000313" key="2">
    <source>
        <dbReference type="EMBL" id="RPF26592.1"/>
    </source>
</evidence>
<evidence type="ECO:0000313" key="3">
    <source>
        <dbReference type="Proteomes" id="UP000280726"/>
    </source>
</evidence>
<gene>
    <name evidence="2" type="ORF">EDD32_1039</name>
</gene>
<protein>
    <submittedName>
        <fullName evidence="2">Methyltransferase family protein</fullName>
    </submittedName>
</protein>
<dbReference type="Pfam" id="PF13649">
    <property type="entry name" value="Methyltransf_25"/>
    <property type="match status" value="1"/>
</dbReference>
<dbReference type="OrthoDB" id="3172472at2"/>
<dbReference type="NCBIfam" id="NF041820">
    <property type="entry name" value="daptide_MTase"/>
    <property type="match status" value="1"/>
</dbReference>
<dbReference type="InterPro" id="IPR041698">
    <property type="entry name" value="Methyltransf_25"/>
</dbReference>
<dbReference type="EMBL" id="RKRA01000001">
    <property type="protein sequence ID" value="RPF26592.1"/>
    <property type="molecule type" value="Genomic_DNA"/>
</dbReference>
<evidence type="ECO:0000259" key="1">
    <source>
        <dbReference type="Pfam" id="PF13649"/>
    </source>
</evidence>
<organism evidence="2 3">
    <name type="scientific">Georgenia muralis</name>
    <dbReference type="NCBI Taxonomy" id="154117"/>
    <lineage>
        <taxon>Bacteria</taxon>
        <taxon>Bacillati</taxon>
        <taxon>Actinomycetota</taxon>
        <taxon>Actinomycetes</taxon>
        <taxon>Micrococcales</taxon>
        <taxon>Bogoriellaceae</taxon>
        <taxon>Georgenia</taxon>
    </lineage>
</organism>
<dbReference type="RefSeq" id="WP_123915404.1">
    <property type="nucleotide sequence ID" value="NZ_RKRA01000001.1"/>
</dbReference>
<feature type="domain" description="Methyltransferase" evidence="1">
    <location>
        <begin position="74"/>
        <end position="172"/>
    </location>
</feature>
<dbReference type="GO" id="GO:0008168">
    <property type="term" value="F:methyltransferase activity"/>
    <property type="evidence" value="ECO:0007669"/>
    <property type="project" value="UniProtKB-KW"/>
</dbReference>
<accession>A0A3N4ZLM0</accession>
<keyword evidence="2" id="KW-0489">Methyltransferase</keyword>
<name>A0A3N4ZLM0_9MICO</name>
<dbReference type="SUPFAM" id="SSF53335">
    <property type="entry name" value="S-adenosyl-L-methionine-dependent methyltransferases"/>
    <property type="match status" value="1"/>
</dbReference>
<comment type="caution">
    <text evidence="2">The sequence shown here is derived from an EMBL/GenBank/DDBJ whole genome shotgun (WGS) entry which is preliminary data.</text>
</comment>
<dbReference type="InterPro" id="IPR049690">
    <property type="entry name" value="Daptide_MTase"/>
</dbReference>
<reference evidence="2 3" key="1">
    <citation type="submission" date="2018-11" db="EMBL/GenBank/DDBJ databases">
        <title>Sequencing the genomes of 1000 actinobacteria strains.</title>
        <authorList>
            <person name="Klenk H.-P."/>
        </authorList>
    </citation>
    <scope>NUCLEOTIDE SEQUENCE [LARGE SCALE GENOMIC DNA]</scope>
    <source>
        <strain evidence="2 3">DSM 14418</strain>
    </source>
</reference>
<dbReference type="Gene3D" id="3.40.50.150">
    <property type="entry name" value="Vaccinia Virus protein VP39"/>
    <property type="match status" value="1"/>
</dbReference>